<comment type="caution">
    <text evidence="1">The sequence shown here is derived from an EMBL/GenBank/DDBJ whole genome shotgun (WGS) entry which is preliminary data.</text>
</comment>
<proteinExistence type="predicted"/>
<dbReference type="Proteomes" id="UP001605036">
    <property type="component" value="Unassembled WGS sequence"/>
</dbReference>
<accession>A0ABD1Z287</accession>
<gene>
    <name evidence="1" type="ORF">R1flu_009488</name>
</gene>
<dbReference type="AlphaFoldDB" id="A0ABD1Z287"/>
<protein>
    <submittedName>
        <fullName evidence="1">Uncharacterized protein</fullName>
    </submittedName>
</protein>
<sequence>MGPDPIGGFGVSFFRVHGFRVRVLLEKHCDVCSARTHLWFCKMTKGYVVLRKLLFCPPNGWLLRKFDFKVFYSTTCLSTDYAIIKAAVYGSKPVSEKKGIHIIHPFAALWKAESGIAGGGVPGRTI</sequence>
<keyword evidence="2" id="KW-1185">Reference proteome</keyword>
<evidence type="ECO:0000313" key="1">
    <source>
        <dbReference type="EMBL" id="KAL2641901.1"/>
    </source>
</evidence>
<evidence type="ECO:0000313" key="2">
    <source>
        <dbReference type="Proteomes" id="UP001605036"/>
    </source>
</evidence>
<dbReference type="EMBL" id="JBHFFA010000002">
    <property type="protein sequence ID" value="KAL2641901.1"/>
    <property type="molecule type" value="Genomic_DNA"/>
</dbReference>
<reference evidence="1 2" key="1">
    <citation type="submission" date="2024-09" db="EMBL/GenBank/DDBJ databases">
        <title>Chromosome-scale assembly of Riccia fluitans.</title>
        <authorList>
            <person name="Paukszto L."/>
            <person name="Sawicki J."/>
            <person name="Karawczyk K."/>
            <person name="Piernik-Szablinska J."/>
            <person name="Szczecinska M."/>
            <person name="Mazdziarz M."/>
        </authorList>
    </citation>
    <scope>NUCLEOTIDE SEQUENCE [LARGE SCALE GENOMIC DNA]</scope>
    <source>
        <strain evidence="1">Rf_01</strain>
        <tissue evidence="1">Aerial parts of the thallus</tissue>
    </source>
</reference>
<organism evidence="1 2">
    <name type="scientific">Riccia fluitans</name>
    <dbReference type="NCBI Taxonomy" id="41844"/>
    <lineage>
        <taxon>Eukaryota</taxon>
        <taxon>Viridiplantae</taxon>
        <taxon>Streptophyta</taxon>
        <taxon>Embryophyta</taxon>
        <taxon>Marchantiophyta</taxon>
        <taxon>Marchantiopsida</taxon>
        <taxon>Marchantiidae</taxon>
        <taxon>Marchantiales</taxon>
        <taxon>Ricciaceae</taxon>
        <taxon>Riccia</taxon>
    </lineage>
</organism>
<name>A0ABD1Z287_9MARC</name>